<sequence length="270" mass="30329">MNVWLSDASLAWQIGKALMPSEDSNVKCVCVNASLVSVIASVYLRRYPHANFVPHLPDYRLVDIPGVIKILNESLTVSRRHTRFSFLRSFLTTSVNEHREFWPEVERVVKFLEHIRTDSDDLAFSDDVQQNPLIPPLQSANLPYRPIGPLLIEAPDYNETFILHLIACLALGNSVILFPGICNNSNTMFEIFANSLATSFGSSKFCQLLMILPDCVALSDPYDWHLIFRNLYGPGKKCSFSSTALDPSDLSDMLLSSQMFWSTGGDMFAN</sequence>
<dbReference type="AlphaFoldDB" id="A0A3S5B716"/>
<accession>A0A3S5B716</accession>
<reference evidence="1" key="1">
    <citation type="submission" date="2018-11" db="EMBL/GenBank/DDBJ databases">
        <authorList>
            <consortium name="Pathogen Informatics"/>
        </authorList>
    </citation>
    <scope>NUCLEOTIDE SEQUENCE</scope>
</reference>
<organism evidence="1 2">
    <name type="scientific">Protopolystoma xenopodis</name>
    <dbReference type="NCBI Taxonomy" id="117903"/>
    <lineage>
        <taxon>Eukaryota</taxon>
        <taxon>Metazoa</taxon>
        <taxon>Spiralia</taxon>
        <taxon>Lophotrochozoa</taxon>
        <taxon>Platyhelminthes</taxon>
        <taxon>Monogenea</taxon>
        <taxon>Polyopisthocotylea</taxon>
        <taxon>Polystomatidea</taxon>
        <taxon>Polystomatidae</taxon>
        <taxon>Protopolystoma</taxon>
    </lineage>
</organism>
<dbReference type="EMBL" id="CAAALY010272065">
    <property type="protein sequence ID" value="VEL42006.1"/>
    <property type="molecule type" value="Genomic_DNA"/>
</dbReference>
<keyword evidence="2" id="KW-1185">Reference proteome</keyword>
<name>A0A3S5B716_9PLAT</name>
<protein>
    <submittedName>
        <fullName evidence="1">Uncharacterized protein</fullName>
    </submittedName>
</protein>
<dbReference type="Proteomes" id="UP000784294">
    <property type="component" value="Unassembled WGS sequence"/>
</dbReference>
<evidence type="ECO:0000313" key="1">
    <source>
        <dbReference type="EMBL" id="VEL42006.1"/>
    </source>
</evidence>
<gene>
    <name evidence="1" type="ORF">PXEA_LOCUS35446</name>
</gene>
<comment type="caution">
    <text evidence="1">The sequence shown here is derived from an EMBL/GenBank/DDBJ whole genome shotgun (WGS) entry which is preliminary data.</text>
</comment>
<evidence type="ECO:0000313" key="2">
    <source>
        <dbReference type="Proteomes" id="UP000784294"/>
    </source>
</evidence>
<dbReference type="OrthoDB" id="6275007at2759"/>
<proteinExistence type="predicted"/>